<feature type="repeat" description="PPR" evidence="3">
    <location>
        <begin position="694"/>
        <end position="728"/>
    </location>
</feature>
<feature type="region of interest" description="Disordered" evidence="4">
    <location>
        <begin position="315"/>
        <end position="365"/>
    </location>
</feature>
<feature type="compositionally biased region" description="Polar residues" evidence="4">
    <location>
        <begin position="316"/>
        <end position="335"/>
    </location>
</feature>
<dbReference type="NCBIfam" id="TIGR00756">
    <property type="entry name" value="PPR"/>
    <property type="match status" value="7"/>
</dbReference>
<dbReference type="AlphaFoldDB" id="A0A8S9N4Y0"/>
<feature type="repeat" description="PPR" evidence="3">
    <location>
        <begin position="939"/>
        <end position="973"/>
    </location>
</feature>
<dbReference type="EMBL" id="QGKX02002183">
    <property type="protein sequence ID" value="KAF3488569.1"/>
    <property type="molecule type" value="Genomic_DNA"/>
</dbReference>
<dbReference type="PANTHER" id="PTHR47938">
    <property type="entry name" value="RESPIRATORY COMPLEX I CHAPERONE (CIA84), PUTATIVE (AFU_ORTHOLOGUE AFUA_2G06020)-RELATED"/>
    <property type="match status" value="1"/>
</dbReference>
<feature type="repeat" description="PPR" evidence="3">
    <location>
        <begin position="729"/>
        <end position="763"/>
    </location>
</feature>
<dbReference type="Gene3D" id="1.25.40.10">
    <property type="entry name" value="Tetratricopeptide repeat domain"/>
    <property type="match status" value="5"/>
</dbReference>
<dbReference type="PROSITE" id="PS51375">
    <property type="entry name" value="PPR"/>
    <property type="match status" value="9"/>
</dbReference>
<keyword evidence="2" id="KW-0677">Repeat</keyword>
<dbReference type="InterPro" id="IPR002885">
    <property type="entry name" value="PPR_rpt"/>
</dbReference>
<feature type="repeat" description="PPR" evidence="3">
    <location>
        <begin position="596"/>
        <end position="630"/>
    </location>
</feature>
<dbReference type="PANTHER" id="PTHR47938:SF35">
    <property type="entry name" value="PENTATRICOPEPTIDE REPEAT-CONTAINING PROTEIN 4, MITOCHONDRIAL-RELATED"/>
    <property type="match status" value="1"/>
</dbReference>
<dbReference type="GO" id="GO:0003729">
    <property type="term" value="F:mRNA binding"/>
    <property type="evidence" value="ECO:0007669"/>
    <property type="project" value="TreeGrafter"/>
</dbReference>
<feature type="compositionally biased region" description="Basic and acidic residues" evidence="4">
    <location>
        <begin position="91"/>
        <end position="101"/>
    </location>
</feature>
<dbReference type="Pfam" id="PF01535">
    <property type="entry name" value="PPR"/>
    <property type="match status" value="5"/>
</dbReference>
<organism evidence="5 6">
    <name type="scientific">Brassica cretica</name>
    <name type="common">Mustard</name>
    <dbReference type="NCBI Taxonomy" id="69181"/>
    <lineage>
        <taxon>Eukaryota</taxon>
        <taxon>Viridiplantae</taxon>
        <taxon>Streptophyta</taxon>
        <taxon>Embryophyta</taxon>
        <taxon>Tracheophyta</taxon>
        <taxon>Spermatophyta</taxon>
        <taxon>Magnoliopsida</taxon>
        <taxon>eudicotyledons</taxon>
        <taxon>Gunneridae</taxon>
        <taxon>Pentapetalae</taxon>
        <taxon>rosids</taxon>
        <taxon>malvids</taxon>
        <taxon>Brassicales</taxon>
        <taxon>Brassicaceae</taxon>
        <taxon>Brassiceae</taxon>
        <taxon>Brassica</taxon>
    </lineage>
</organism>
<evidence type="ECO:0000313" key="6">
    <source>
        <dbReference type="Proteomes" id="UP000712600"/>
    </source>
</evidence>
<evidence type="ECO:0000256" key="3">
    <source>
        <dbReference type="PROSITE-ProRule" id="PRU00708"/>
    </source>
</evidence>
<protein>
    <recommendedName>
        <fullName evidence="7">Pentacotripeptide-repeat region of PRORP domain-containing protein</fullName>
    </recommendedName>
</protein>
<name>A0A8S9N4Y0_BRACR</name>
<proteinExistence type="inferred from homology"/>
<feature type="repeat" description="PPR" evidence="3">
    <location>
        <begin position="904"/>
        <end position="938"/>
    </location>
</feature>
<gene>
    <name evidence="5" type="ORF">F2Q69_00052460</name>
</gene>
<evidence type="ECO:0008006" key="7">
    <source>
        <dbReference type="Google" id="ProtNLM"/>
    </source>
</evidence>
<feature type="region of interest" description="Disordered" evidence="4">
    <location>
        <begin position="89"/>
        <end position="113"/>
    </location>
</feature>
<sequence length="1005" mass="113907">MGGLLHLFDFHNNSFSRRVFSHHKTRDEDEWYERSCYPIEESMKKKIIEELSKRSNDKQNSPSLVAKLMGMEALPLESTKSTAWINPRQTAKVDHSHEKGGGKRNKKERRLASSAVNVVETNDIINPPVRREHPQEEELQRFRREFEAWQADKRSKDCSRIIDSGSVAAEKERLFTRTRSFGRDFNLKSDRTGPTKIVVLRPGLQRVYDYEDSLTTSSGTTMEGSRGSSIEEFLEEVKERLKGELQGRAALKRSSSVRGSGIETPFSERPFPRSESMRSYAASEVQCNAPDSPQDFISKDTRKLLAERVRNVLSKEMSSSSRLRPTVSDAESLQKYTDEIEEDTRRNVHKKEPSSPRNLKRSLSAPVSGTSFGKLLLEDRHVLTGAQIMRKHEAVITEGEETEPVVVDPIRRKERFNLRKKVSSFRSTLRGRIFEVPPSPASVCSSTPEEFWRNVDYLSQVSTPDVTVSDENGMPQVFRDISSNLSVIFFKNLGGYKPMFHLALPLTKRVINVVDLVSRFGTKPSVKVFNSILHVLVREDIDIAREFFRRKMMASGIQGDEYTYGILMKGLCLTNRIGDGFKLLQIMKTRGGVAPNAVIYNTLLHALCKNGKVGRARSLMSEMKEPNDVTFNILISAYCNEQKLVQSMVLLEKCFGLGFLPDVVTVTKVMEVLCSEGRVSEALEVLERVESKVDVVACNTLVKGYCAVGKVRVAQRFFEEMERKGYLPNVETYNLLINGFCEAGMLDSALDIFNDMKTDAVRRNFATFNTLVKGLSVGGRVNDGLKILELMEESENVRGARVDPYNSVVYGFYKENRWEEALEFLLKMEKLFPRAVDRSFKLINLCEKGSVDDVKTAYDQMIGEGGVPNVVVSHCLVHRYSQEGYMEETLELINDMVTRGYLPQSSTFNAVVLGFCKQDRVMNGIRFVEDMAERGCVPDGESYNPLLGELCVKGDLQKAWLTFSRMVEKSIVPDSSMWSSLMYCLSQKTAFHKDIDTLLEDIIKT</sequence>
<feature type="repeat" description="PPR" evidence="3">
    <location>
        <begin position="764"/>
        <end position="794"/>
    </location>
</feature>
<feature type="compositionally biased region" description="Basic and acidic residues" evidence="4">
    <location>
        <begin position="343"/>
        <end position="354"/>
    </location>
</feature>
<dbReference type="Proteomes" id="UP000712600">
    <property type="component" value="Unassembled WGS sequence"/>
</dbReference>
<evidence type="ECO:0000313" key="5">
    <source>
        <dbReference type="EMBL" id="KAF3488569.1"/>
    </source>
</evidence>
<accession>A0A8S9N4Y0</accession>
<feature type="repeat" description="PPR" evidence="3">
    <location>
        <begin position="869"/>
        <end position="903"/>
    </location>
</feature>
<dbReference type="InterPro" id="IPR011990">
    <property type="entry name" value="TPR-like_helical_dom_sf"/>
</dbReference>
<evidence type="ECO:0000256" key="1">
    <source>
        <dbReference type="ARBA" id="ARBA00007626"/>
    </source>
</evidence>
<reference evidence="5" key="1">
    <citation type="submission" date="2019-12" db="EMBL/GenBank/DDBJ databases">
        <title>Genome sequencing and annotation of Brassica cretica.</title>
        <authorList>
            <person name="Studholme D.J."/>
            <person name="Sarris P."/>
        </authorList>
    </citation>
    <scope>NUCLEOTIDE SEQUENCE</scope>
    <source>
        <strain evidence="5">PFS-109/04</strain>
        <tissue evidence="5">Leaf</tissue>
    </source>
</reference>
<dbReference type="Pfam" id="PF13041">
    <property type="entry name" value="PPR_2"/>
    <property type="match status" value="3"/>
</dbReference>
<evidence type="ECO:0000256" key="4">
    <source>
        <dbReference type="SAM" id="MobiDB-lite"/>
    </source>
</evidence>
<feature type="repeat" description="PPR" evidence="3">
    <location>
        <begin position="662"/>
        <end position="692"/>
    </location>
</feature>
<comment type="similarity">
    <text evidence="1">Belongs to the PPR family. P subfamily.</text>
</comment>
<comment type="caution">
    <text evidence="5">The sequence shown here is derived from an EMBL/GenBank/DDBJ whole genome shotgun (WGS) entry which is preliminary data.</text>
</comment>
<feature type="region of interest" description="Disordered" evidence="4">
    <location>
        <begin position="256"/>
        <end position="296"/>
    </location>
</feature>
<feature type="repeat" description="PPR" evidence="3">
    <location>
        <begin position="560"/>
        <end position="594"/>
    </location>
</feature>
<evidence type="ECO:0000256" key="2">
    <source>
        <dbReference type="ARBA" id="ARBA00022737"/>
    </source>
</evidence>